<evidence type="ECO:0000256" key="1">
    <source>
        <dbReference type="ARBA" id="ARBA00004613"/>
    </source>
</evidence>
<evidence type="ECO:0000256" key="2">
    <source>
        <dbReference type="ARBA" id="ARBA00010472"/>
    </source>
</evidence>
<keyword evidence="5" id="KW-0722">Serine protease inhibitor</keyword>
<dbReference type="GO" id="GO:0005576">
    <property type="term" value="C:extracellular region"/>
    <property type="evidence" value="ECO:0007669"/>
    <property type="project" value="UniProtKB-SubCell"/>
</dbReference>
<dbReference type="InterPro" id="IPR036819">
    <property type="entry name" value="Subtilisin_inhibitor-like_sf"/>
</dbReference>
<comment type="caution">
    <text evidence="8">The sequence shown here is derived from an EMBL/GenBank/DDBJ whole genome shotgun (WGS) entry which is preliminary data.</text>
</comment>
<proteinExistence type="inferred from homology"/>
<comment type="similarity">
    <text evidence="2">Belongs to the protease inhibitor I16 (SSI) family.</text>
</comment>
<dbReference type="GO" id="GO:0004867">
    <property type="term" value="F:serine-type endopeptidase inhibitor activity"/>
    <property type="evidence" value="ECO:0007669"/>
    <property type="project" value="UniProtKB-KW"/>
</dbReference>
<evidence type="ECO:0000259" key="7">
    <source>
        <dbReference type="Pfam" id="PF00720"/>
    </source>
</evidence>
<dbReference type="AlphaFoldDB" id="A0A7X1J3G2"/>
<dbReference type="InterPro" id="IPR020054">
    <property type="entry name" value="Prot_inh_SSI_I16_CS"/>
</dbReference>
<evidence type="ECO:0000256" key="6">
    <source>
        <dbReference type="ARBA" id="ARBA00023157"/>
    </source>
</evidence>
<feature type="domain" description="Subtilisin inhibitor" evidence="7">
    <location>
        <begin position="66"/>
        <end position="132"/>
    </location>
</feature>
<keyword evidence="9" id="KW-1185">Reference proteome</keyword>
<reference evidence="8 9" key="1">
    <citation type="submission" date="2020-08" db="EMBL/GenBank/DDBJ databases">
        <title>Streptomyces sp. PSKA01 genome sequencing and assembly.</title>
        <authorList>
            <person name="Mandal S."/>
            <person name="Maiti P.K."/>
            <person name="Das P."/>
        </authorList>
    </citation>
    <scope>NUCLEOTIDE SEQUENCE [LARGE SCALE GENOMIC DNA]</scope>
    <source>
        <strain evidence="8 9">PSKA01</strain>
    </source>
</reference>
<dbReference type="Pfam" id="PF00720">
    <property type="entry name" value="SSI"/>
    <property type="match status" value="1"/>
</dbReference>
<gene>
    <name evidence="8" type="ORF">H4N64_14580</name>
</gene>
<sequence>MPQVSRPSGAHRAPRPARTGRLGRFLVVAAGSVVAASTVPAAAHTGAAHSRDHLTVTVQNVGDGVDGRYELYCHPGGGDHPDVSGACAALDRGNRWGKDAFAPVPEGSFCTMQYGGAATARITGTWAGRPVDAWFDRGDGCEIARWDRMVPVLPDLRPARPWVTGHGPTTAP</sequence>
<evidence type="ECO:0000313" key="8">
    <source>
        <dbReference type="EMBL" id="MBC2902810.1"/>
    </source>
</evidence>
<comment type="subcellular location">
    <subcellularLocation>
        <location evidence="1">Secreted</location>
    </subcellularLocation>
</comment>
<dbReference type="RefSeq" id="WP_186282719.1">
    <property type="nucleotide sequence ID" value="NZ_JACMSF010000013.1"/>
</dbReference>
<dbReference type="PROSITE" id="PS00999">
    <property type="entry name" value="SSI"/>
    <property type="match status" value="1"/>
</dbReference>
<name>A0A7X1J3G2_9ACTN</name>
<dbReference type="Proteomes" id="UP000584670">
    <property type="component" value="Unassembled WGS sequence"/>
</dbReference>
<accession>A0A7X1J3G2</accession>
<evidence type="ECO:0000256" key="4">
    <source>
        <dbReference type="ARBA" id="ARBA00022690"/>
    </source>
</evidence>
<keyword evidence="4" id="KW-0646">Protease inhibitor</keyword>
<dbReference type="InterPro" id="IPR023549">
    <property type="entry name" value="Subtilisin_inhibitor"/>
</dbReference>
<dbReference type="EMBL" id="JACMSF010000013">
    <property type="protein sequence ID" value="MBC2902810.1"/>
    <property type="molecule type" value="Genomic_DNA"/>
</dbReference>
<protein>
    <recommendedName>
        <fullName evidence="7">Subtilisin inhibitor domain-containing protein</fullName>
    </recommendedName>
</protein>
<dbReference type="Gene3D" id="3.30.350.10">
    <property type="entry name" value="Subtilisin inhibitor-like"/>
    <property type="match status" value="1"/>
</dbReference>
<evidence type="ECO:0000256" key="3">
    <source>
        <dbReference type="ARBA" id="ARBA00022525"/>
    </source>
</evidence>
<dbReference type="SUPFAM" id="SSF55399">
    <property type="entry name" value="Subtilisin inhibitor"/>
    <property type="match status" value="1"/>
</dbReference>
<evidence type="ECO:0000313" key="9">
    <source>
        <dbReference type="Proteomes" id="UP000584670"/>
    </source>
</evidence>
<keyword evidence="6" id="KW-1015">Disulfide bond</keyword>
<organism evidence="8 9">
    <name type="scientific">Streptomyces cupreus</name>
    <dbReference type="NCBI Taxonomy" id="2759956"/>
    <lineage>
        <taxon>Bacteria</taxon>
        <taxon>Bacillati</taxon>
        <taxon>Actinomycetota</taxon>
        <taxon>Actinomycetes</taxon>
        <taxon>Kitasatosporales</taxon>
        <taxon>Streptomycetaceae</taxon>
        <taxon>Streptomyces</taxon>
    </lineage>
</organism>
<keyword evidence="3" id="KW-0964">Secreted</keyword>
<evidence type="ECO:0000256" key="5">
    <source>
        <dbReference type="ARBA" id="ARBA00022900"/>
    </source>
</evidence>